<evidence type="ECO:0000256" key="2">
    <source>
        <dbReference type="ARBA" id="ARBA00022475"/>
    </source>
</evidence>
<dbReference type="GO" id="GO:0005886">
    <property type="term" value="C:plasma membrane"/>
    <property type="evidence" value="ECO:0007669"/>
    <property type="project" value="UniProtKB-SubCell"/>
</dbReference>
<gene>
    <name evidence="9" type="ORF">AAM4_0197</name>
</gene>
<feature type="transmembrane region" description="Helical" evidence="7">
    <location>
        <begin position="693"/>
        <end position="713"/>
    </location>
</feature>
<evidence type="ECO:0000256" key="3">
    <source>
        <dbReference type="ARBA" id="ARBA00022692"/>
    </source>
</evidence>
<feature type="transmembrane region" description="Helical" evidence="7">
    <location>
        <begin position="791"/>
        <end position="812"/>
    </location>
</feature>
<organism evidence="9">
    <name type="scientific">Actinomyces succiniciruminis</name>
    <dbReference type="NCBI Taxonomy" id="1522002"/>
    <lineage>
        <taxon>Bacteria</taxon>
        <taxon>Bacillati</taxon>
        <taxon>Actinomycetota</taxon>
        <taxon>Actinomycetes</taxon>
        <taxon>Actinomycetales</taxon>
        <taxon>Actinomycetaceae</taxon>
        <taxon>Actinomyces</taxon>
    </lineage>
</organism>
<dbReference type="EMBL" id="LK995465">
    <property type="protein sequence ID" value="CED90092.1"/>
    <property type="molecule type" value="Genomic_DNA"/>
</dbReference>
<comment type="similarity">
    <text evidence="6">Belongs to the ABC-4 integral membrane protein family.</text>
</comment>
<keyword evidence="3 7" id="KW-0812">Transmembrane</keyword>
<evidence type="ECO:0000256" key="6">
    <source>
        <dbReference type="ARBA" id="ARBA00038076"/>
    </source>
</evidence>
<dbReference type="Pfam" id="PF02687">
    <property type="entry name" value="FtsX"/>
    <property type="match status" value="2"/>
</dbReference>
<evidence type="ECO:0000259" key="8">
    <source>
        <dbReference type="Pfam" id="PF02687"/>
    </source>
</evidence>
<keyword evidence="4 7" id="KW-1133">Transmembrane helix</keyword>
<comment type="subcellular location">
    <subcellularLocation>
        <location evidence="1">Cell membrane</location>
        <topology evidence="1">Multi-pass membrane protein</topology>
    </subcellularLocation>
</comment>
<dbReference type="PANTHER" id="PTHR30572">
    <property type="entry name" value="MEMBRANE COMPONENT OF TRANSPORTER-RELATED"/>
    <property type="match status" value="1"/>
</dbReference>
<dbReference type="RefSeq" id="WP_210578361.1">
    <property type="nucleotide sequence ID" value="NZ_LK995465.1"/>
</dbReference>
<evidence type="ECO:0000256" key="7">
    <source>
        <dbReference type="SAM" id="Phobius"/>
    </source>
</evidence>
<feature type="domain" description="ABC3 transporter permease C-terminal" evidence="8">
    <location>
        <begin position="266"/>
        <end position="381"/>
    </location>
</feature>
<accession>A0A1L7RKQ0</accession>
<protein>
    <submittedName>
        <fullName evidence="9">Efflux ABC transporter, permease protein</fullName>
    </submittedName>
</protein>
<dbReference type="PANTHER" id="PTHR30572:SF4">
    <property type="entry name" value="ABC TRANSPORTER PERMEASE YTRF"/>
    <property type="match status" value="1"/>
</dbReference>
<feature type="domain" description="ABC3 transporter permease C-terminal" evidence="8">
    <location>
        <begin position="703"/>
        <end position="820"/>
    </location>
</feature>
<feature type="transmembrane region" description="Helical" evidence="7">
    <location>
        <begin position="428"/>
        <end position="449"/>
    </location>
</feature>
<sequence>MPAMLDLRRTVAALVAVAMSAALIVVSLIISDSSTAQMTAAARASVGDADVVVIADSHDDATDGTLPQQAVQDVAAADGVASVRPYIEGSTWIDHPAGSAYVSHVFVLEVPEIGGGIRLTAGRLPDKEGEVALSPAAAQVQDLEVGSTVSFKKAATDTETSSTATVVGIIEPGAEITRHGAASEYVFATAEERTLLGVPDTPVVLYVTGAAGTSTEALMNSVEQAAQISQPGASVYTASDIAVMRTSEQSAVDSLTMTLFQLLGPVCAVVAGIVIATTFSTMVARQARQTGLLRCIGATRRQVLGSVLRTGLITGLVGSVLGAGLGVGLAALVSRAGLIDGLERQYFTVSWRSLLLGVLIGTVVTLVAVLRPARRATRVSPLVALTGQVADDRSLSRWRVISAIAGLVVVVIGLVITGLSIQMRVIEYTAAGAVILVLGVLVGLPLLVIGACRATERLAGGARRPVLQLATRNLARNPGRAAATTASLLVSVAVASTLVTGIASVRASMDGYISSGSPIDIRVGGIPADADTSALAARVENVDGVDRTVLVPTFDVGISPGTTADNEITVSAVDVAEVTPVIRSHTGLEGLDDNTLIVGGIYDLSEGTPVMLTGPAGSAELNVHVEEGGFGPVITPTVAEKLVGDNPTMTSLWVRTVGDGSNAAAGSQVHQLLQGEGYYITTSATSRTTFTNYINWIIAVIAVVLVCTLLIALSGMANTTDVSVLERVREIGVLRATGVQRRQVGGLFITEAVLTSLLGGVIGVVLGAGLGLAGVAAAMGAGTGSGLVLRVPWLGLTAILVAAVAVGLFAALRPSSRAASVVPITAIAQE</sequence>
<evidence type="ECO:0000256" key="1">
    <source>
        <dbReference type="ARBA" id="ARBA00004651"/>
    </source>
</evidence>
<name>A0A1L7RKQ0_9ACTO</name>
<dbReference type="AlphaFoldDB" id="A0A1L7RKQ0"/>
<dbReference type="GO" id="GO:0022857">
    <property type="term" value="F:transmembrane transporter activity"/>
    <property type="evidence" value="ECO:0007669"/>
    <property type="project" value="TreeGrafter"/>
</dbReference>
<keyword evidence="5 7" id="KW-0472">Membrane</keyword>
<proteinExistence type="inferred from homology"/>
<evidence type="ECO:0000256" key="4">
    <source>
        <dbReference type="ARBA" id="ARBA00022989"/>
    </source>
</evidence>
<feature type="transmembrane region" description="Helical" evidence="7">
    <location>
        <begin position="400"/>
        <end position="422"/>
    </location>
</feature>
<dbReference type="InterPro" id="IPR003838">
    <property type="entry name" value="ABC3_permease_C"/>
</dbReference>
<keyword evidence="2" id="KW-1003">Cell membrane</keyword>
<feature type="transmembrane region" description="Helical" evidence="7">
    <location>
        <begin position="752"/>
        <end position="779"/>
    </location>
</feature>
<feature type="transmembrane region" description="Helical" evidence="7">
    <location>
        <begin position="310"/>
        <end position="333"/>
    </location>
</feature>
<evidence type="ECO:0000313" key="9">
    <source>
        <dbReference type="EMBL" id="CED90092.1"/>
    </source>
</evidence>
<feature type="transmembrane region" description="Helical" evidence="7">
    <location>
        <begin position="262"/>
        <end position="284"/>
    </location>
</feature>
<reference evidence="9" key="1">
    <citation type="submission" date="2014-07" db="EMBL/GenBank/DDBJ databases">
        <authorList>
            <person name="Zhang J.E."/>
            <person name="Yang H."/>
            <person name="Guo J."/>
            <person name="Deng Z."/>
            <person name="Luo H."/>
            <person name="Luo M."/>
            <person name="Zhao B."/>
        </authorList>
    </citation>
    <scope>NUCLEOTIDE SEQUENCE</scope>
    <source>
        <strain evidence="9">AM4</strain>
    </source>
</reference>
<dbReference type="InterPro" id="IPR050250">
    <property type="entry name" value="Macrolide_Exporter_MacB"/>
</dbReference>
<feature type="transmembrane region" description="Helical" evidence="7">
    <location>
        <begin position="353"/>
        <end position="370"/>
    </location>
</feature>
<evidence type="ECO:0000256" key="5">
    <source>
        <dbReference type="ARBA" id="ARBA00023136"/>
    </source>
</evidence>